<feature type="region of interest" description="Disordered" evidence="1">
    <location>
        <begin position="57"/>
        <end position="78"/>
    </location>
</feature>
<evidence type="ECO:0000256" key="1">
    <source>
        <dbReference type="SAM" id="MobiDB-lite"/>
    </source>
</evidence>
<accession>A0AAW2W1U0</accession>
<sequence>MSKIPSIKVNTIVAFRDAVFIEDVFSMKIRIPSSVSLDDSLASTSIPEHVEKMTNVGVNSSSTSLTHEESDEPRRSKRARVVKDFESDFITYNIEDDPVTFKDAMTSSKAK</sequence>
<name>A0AAW2W1U0_9LAMI</name>
<organism evidence="2">
    <name type="scientific">Sesamum latifolium</name>
    <dbReference type="NCBI Taxonomy" id="2727402"/>
    <lineage>
        <taxon>Eukaryota</taxon>
        <taxon>Viridiplantae</taxon>
        <taxon>Streptophyta</taxon>
        <taxon>Embryophyta</taxon>
        <taxon>Tracheophyta</taxon>
        <taxon>Spermatophyta</taxon>
        <taxon>Magnoliopsida</taxon>
        <taxon>eudicotyledons</taxon>
        <taxon>Gunneridae</taxon>
        <taxon>Pentapetalae</taxon>
        <taxon>asterids</taxon>
        <taxon>lamiids</taxon>
        <taxon>Lamiales</taxon>
        <taxon>Pedaliaceae</taxon>
        <taxon>Sesamum</taxon>
    </lineage>
</organism>
<protein>
    <submittedName>
        <fullName evidence="2">Uncharacterized protein</fullName>
    </submittedName>
</protein>
<gene>
    <name evidence="2" type="ORF">Slati_2745400</name>
</gene>
<evidence type="ECO:0000313" key="2">
    <source>
        <dbReference type="EMBL" id="KAL0434111.1"/>
    </source>
</evidence>
<proteinExistence type="predicted"/>
<dbReference type="AlphaFoldDB" id="A0AAW2W1U0"/>
<reference evidence="2" key="2">
    <citation type="journal article" date="2024" name="Plant">
        <title>Genomic evolution and insights into agronomic trait innovations of Sesamum species.</title>
        <authorList>
            <person name="Miao H."/>
            <person name="Wang L."/>
            <person name="Qu L."/>
            <person name="Liu H."/>
            <person name="Sun Y."/>
            <person name="Le M."/>
            <person name="Wang Q."/>
            <person name="Wei S."/>
            <person name="Zheng Y."/>
            <person name="Lin W."/>
            <person name="Duan Y."/>
            <person name="Cao H."/>
            <person name="Xiong S."/>
            <person name="Wang X."/>
            <person name="Wei L."/>
            <person name="Li C."/>
            <person name="Ma Q."/>
            <person name="Ju M."/>
            <person name="Zhao R."/>
            <person name="Li G."/>
            <person name="Mu C."/>
            <person name="Tian Q."/>
            <person name="Mei H."/>
            <person name="Zhang T."/>
            <person name="Gao T."/>
            <person name="Zhang H."/>
        </authorList>
    </citation>
    <scope>NUCLEOTIDE SEQUENCE</scope>
    <source>
        <strain evidence="2">KEN1</strain>
    </source>
</reference>
<comment type="caution">
    <text evidence="2">The sequence shown here is derived from an EMBL/GenBank/DDBJ whole genome shotgun (WGS) entry which is preliminary data.</text>
</comment>
<reference evidence="2" key="1">
    <citation type="submission" date="2020-06" db="EMBL/GenBank/DDBJ databases">
        <authorList>
            <person name="Li T."/>
            <person name="Hu X."/>
            <person name="Zhang T."/>
            <person name="Song X."/>
            <person name="Zhang H."/>
            <person name="Dai N."/>
            <person name="Sheng W."/>
            <person name="Hou X."/>
            <person name="Wei L."/>
        </authorList>
    </citation>
    <scope>NUCLEOTIDE SEQUENCE</scope>
    <source>
        <strain evidence="2">KEN1</strain>
        <tissue evidence="2">Leaf</tissue>
    </source>
</reference>
<dbReference type="EMBL" id="JACGWN010000009">
    <property type="protein sequence ID" value="KAL0434111.1"/>
    <property type="molecule type" value="Genomic_DNA"/>
</dbReference>